<name>A0A1W2GJL5_REIFA</name>
<evidence type="ECO:0008006" key="3">
    <source>
        <dbReference type="Google" id="ProtNLM"/>
    </source>
</evidence>
<dbReference type="Proteomes" id="UP000192472">
    <property type="component" value="Unassembled WGS sequence"/>
</dbReference>
<evidence type="ECO:0000313" key="1">
    <source>
        <dbReference type="EMBL" id="SMD36863.1"/>
    </source>
</evidence>
<accession>A0A1W2GJL5</accession>
<protein>
    <recommendedName>
        <fullName evidence="3">SpoIIAA-like</fullName>
    </recommendedName>
</protein>
<dbReference type="OrthoDB" id="982891at2"/>
<dbReference type="AlphaFoldDB" id="A0A1W2GJL5"/>
<dbReference type="InterPro" id="IPR038396">
    <property type="entry name" value="SpoIIAA-like_sf"/>
</dbReference>
<proteinExistence type="predicted"/>
<dbReference type="Gene3D" id="3.40.50.10600">
    <property type="entry name" value="SpoIIaa-like domains"/>
    <property type="match status" value="1"/>
</dbReference>
<keyword evidence="2" id="KW-1185">Reference proteome</keyword>
<dbReference type="RefSeq" id="WP_084373746.1">
    <property type="nucleotide sequence ID" value="NZ_FWYF01000003.1"/>
</dbReference>
<dbReference type="STRING" id="692418.SAMN04488029_3108"/>
<sequence>MPRISVINEKDKTVVFTDLANLNTEEAPEVMDEAVRVISKFPHKSVLSLVDMTGMRFNKGVIEKVTEIARKNEPYVKVTAIVGLNSVAKLIAKSVIKLTGRNTVLFDQFDEAKAWLLTQE</sequence>
<evidence type="ECO:0000313" key="2">
    <source>
        <dbReference type="Proteomes" id="UP000192472"/>
    </source>
</evidence>
<organism evidence="1 2">
    <name type="scientific">Reichenbachiella faecimaris</name>
    <dbReference type="NCBI Taxonomy" id="692418"/>
    <lineage>
        <taxon>Bacteria</taxon>
        <taxon>Pseudomonadati</taxon>
        <taxon>Bacteroidota</taxon>
        <taxon>Cytophagia</taxon>
        <taxon>Cytophagales</taxon>
        <taxon>Reichenbachiellaceae</taxon>
        <taxon>Reichenbachiella</taxon>
    </lineage>
</organism>
<dbReference type="EMBL" id="FWYF01000003">
    <property type="protein sequence ID" value="SMD36863.1"/>
    <property type="molecule type" value="Genomic_DNA"/>
</dbReference>
<gene>
    <name evidence="1" type="ORF">SAMN04488029_3108</name>
</gene>
<reference evidence="1 2" key="1">
    <citation type="submission" date="2017-04" db="EMBL/GenBank/DDBJ databases">
        <authorList>
            <person name="Afonso C.L."/>
            <person name="Miller P.J."/>
            <person name="Scott M.A."/>
            <person name="Spackman E."/>
            <person name="Goraichik I."/>
            <person name="Dimitrov K.M."/>
            <person name="Suarez D.L."/>
            <person name="Swayne D.E."/>
        </authorList>
    </citation>
    <scope>NUCLEOTIDE SEQUENCE [LARGE SCALE GENOMIC DNA]</scope>
    <source>
        <strain evidence="1 2">DSM 26133</strain>
    </source>
</reference>